<dbReference type="KEGG" id="osg:BST96_06865"/>
<dbReference type="GO" id="GO:0005737">
    <property type="term" value="C:cytoplasm"/>
    <property type="evidence" value="ECO:0007669"/>
    <property type="project" value="TreeGrafter"/>
</dbReference>
<dbReference type="Gene3D" id="3.40.50.720">
    <property type="entry name" value="NAD(P)-binding Rossmann-like Domain"/>
    <property type="match status" value="1"/>
</dbReference>
<name>A0A1X9NE81_9GAMM</name>
<dbReference type="InterPro" id="IPR001509">
    <property type="entry name" value="Epimerase_deHydtase"/>
</dbReference>
<dbReference type="SUPFAM" id="SSF51735">
    <property type="entry name" value="NAD(P)-binding Rossmann-fold domains"/>
    <property type="match status" value="1"/>
</dbReference>
<keyword evidence="3" id="KW-1185">Reference proteome</keyword>
<evidence type="ECO:0000313" key="3">
    <source>
        <dbReference type="Proteomes" id="UP000193450"/>
    </source>
</evidence>
<dbReference type="GO" id="GO:0004029">
    <property type="term" value="F:aldehyde dehydrogenase (NAD+) activity"/>
    <property type="evidence" value="ECO:0007669"/>
    <property type="project" value="TreeGrafter"/>
</dbReference>
<protein>
    <recommendedName>
        <fullName evidence="1">NAD-dependent epimerase/dehydratase domain-containing protein</fullName>
    </recommendedName>
</protein>
<dbReference type="PANTHER" id="PTHR48079">
    <property type="entry name" value="PROTEIN YEEZ"/>
    <property type="match status" value="1"/>
</dbReference>
<evidence type="ECO:0000259" key="1">
    <source>
        <dbReference type="Pfam" id="PF01370"/>
    </source>
</evidence>
<dbReference type="InterPro" id="IPR036291">
    <property type="entry name" value="NAD(P)-bd_dom_sf"/>
</dbReference>
<proteinExistence type="predicted"/>
<dbReference type="InterPro" id="IPR051783">
    <property type="entry name" value="NAD(P)-dependent_oxidoreduct"/>
</dbReference>
<dbReference type="Pfam" id="PF01370">
    <property type="entry name" value="Epimerase"/>
    <property type="match status" value="1"/>
</dbReference>
<feature type="domain" description="NAD-dependent epimerase/dehydratase" evidence="1">
    <location>
        <begin position="3"/>
        <end position="216"/>
    </location>
</feature>
<dbReference type="PANTHER" id="PTHR48079:SF6">
    <property type="entry name" value="NAD(P)-BINDING DOMAIN-CONTAINING PROTEIN-RELATED"/>
    <property type="match status" value="1"/>
</dbReference>
<accession>A0A1X9NE81</accession>
<dbReference type="OrthoDB" id="9795415at2"/>
<organism evidence="2 3">
    <name type="scientific">Oceanicoccus sagamiensis</name>
    <dbReference type="NCBI Taxonomy" id="716816"/>
    <lineage>
        <taxon>Bacteria</taxon>
        <taxon>Pseudomonadati</taxon>
        <taxon>Pseudomonadota</taxon>
        <taxon>Gammaproteobacteria</taxon>
        <taxon>Cellvibrionales</taxon>
        <taxon>Spongiibacteraceae</taxon>
        <taxon>Oceanicoccus</taxon>
    </lineage>
</organism>
<gene>
    <name evidence="2" type="ORF">BST96_06865</name>
</gene>
<evidence type="ECO:0000313" key="2">
    <source>
        <dbReference type="EMBL" id="ARN73859.1"/>
    </source>
</evidence>
<dbReference type="RefSeq" id="WP_085757980.1">
    <property type="nucleotide sequence ID" value="NZ_CP019343.1"/>
</dbReference>
<dbReference type="AlphaFoldDB" id="A0A1X9NE81"/>
<dbReference type="Proteomes" id="UP000193450">
    <property type="component" value="Chromosome"/>
</dbReference>
<reference evidence="2 3" key="1">
    <citation type="submission" date="2016-11" db="EMBL/GenBank/DDBJ databases">
        <title>Trade-off between light-utilization and light-protection in marine flavobacteria.</title>
        <authorList>
            <person name="Kumagai Y."/>
        </authorList>
    </citation>
    <scope>NUCLEOTIDE SEQUENCE [LARGE SCALE GENOMIC DNA]</scope>
    <source>
        <strain evidence="2 3">NBRC 107125</strain>
    </source>
</reference>
<sequence length="306" mass="33124">MKIAITGANGFVGRQLCPLLVDAGHDVLALSRDNQGQASGAVAIGDIEHCDQWARLLKGVDVVIHLAARVHSMDPEGAADLEQYQRINKDATLSLAEEAIRQGVKRFVFLSTIKVNGENTVPGQRFANTDQAKPGDAYALSKWQAEQGLQARCAEAEMELVVIRPPLVYGPGVSANFQRLMGLARLPLPFALVNNRRDMVSVDNLCDLLSLCISHPITANTVFLVSDGKPYSLATLLATISRVQGAASLLWPFPVSLLSALLTLLGKQALAQRLLGNLEVDISHTVTTLGWQPPNTLEQTLRKMHP</sequence>
<dbReference type="STRING" id="716816.BST96_06865"/>
<dbReference type="EMBL" id="CP019343">
    <property type="protein sequence ID" value="ARN73859.1"/>
    <property type="molecule type" value="Genomic_DNA"/>
</dbReference>